<dbReference type="RefSeq" id="WP_306069278.1">
    <property type="nucleotide sequence ID" value="NZ_CP120988.1"/>
</dbReference>
<proteinExistence type="predicted"/>
<reference evidence="1 2" key="1">
    <citation type="submission" date="2023-03" db="EMBL/GenBank/DDBJ databases">
        <title>Isolation and description of six Streptomyces strains from soil environments, able to metabolize different microbial glucans.</title>
        <authorList>
            <person name="Widen T."/>
            <person name="Larsbrink J."/>
        </authorList>
    </citation>
    <scope>NUCLEOTIDE SEQUENCE [LARGE SCALE GENOMIC DNA]</scope>
    <source>
        <strain evidence="1 2">Alt2</strain>
    </source>
</reference>
<organism evidence="1 2">
    <name type="scientific">Streptomyces poriferorum</name>
    <dbReference type="NCBI Taxonomy" id="2798799"/>
    <lineage>
        <taxon>Bacteria</taxon>
        <taxon>Bacillati</taxon>
        <taxon>Actinomycetota</taxon>
        <taxon>Actinomycetes</taxon>
        <taxon>Kitasatosporales</taxon>
        <taxon>Streptomycetaceae</taxon>
        <taxon>Streptomyces</taxon>
    </lineage>
</organism>
<evidence type="ECO:0000313" key="2">
    <source>
        <dbReference type="Proteomes" id="UP001235744"/>
    </source>
</evidence>
<dbReference type="EMBL" id="CP120988">
    <property type="protein sequence ID" value="WLQ60440.1"/>
    <property type="molecule type" value="Genomic_DNA"/>
</dbReference>
<accession>A0ABY9IY66</accession>
<dbReference type="Proteomes" id="UP001235744">
    <property type="component" value="Chromosome"/>
</dbReference>
<sequence>MAARYGWDQDVTHHLSQIMPPEQAADLVAALRRENTTSAHAELADRAAENRELRREAGRAAELIEAGDHAQAASLLRYISRPATT</sequence>
<evidence type="ECO:0000313" key="1">
    <source>
        <dbReference type="EMBL" id="WLQ60440.1"/>
    </source>
</evidence>
<keyword evidence="2" id="KW-1185">Reference proteome</keyword>
<protein>
    <submittedName>
        <fullName evidence="1">Uncharacterized protein</fullName>
    </submittedName>
</protein>
<name>A0ABY9IY66_9ACTN</name>
<gene>
    <name evidence="1" type="ORF">P8A19_35675</name>
</gene>